<gene>
    <name evidence="1" type="ORF">SAMN02949497_0070</name>
</gene>
<dbReference type="Proteomes" id="UP000192923">
    <property type="component" value="Unassembled WGS sequence"/>
</dbReference>
<proteinExistence type="predicted"/>
<sequence>MAEMQNVGTDVGQLRQDIASIKGDLGTLINTLKDLGVEQGKQLYARAQDAGEAVRGQAVQTQEQVGHYIESRPISSVLMAFGTGFALGTLVGGRSYH</sequence>
<name>A0A1Y6DCL7_9GAMM</name>
<protein>
    <submittedName>
        <fullName evidence="1">Membrane-anchored ribosome-binding protein, inhibits growth in stationary phase, ElaB/YqjD/DUF883 family</fullName>
    </submittedName>
</protein>
<dbReference type="EMBL" id="FXAM01000004">
    <property type="protein sequence ID" value="SMF97804.1"/>
    <property type="molecule type" value="Genomic_DNA"/>
</dbReference>
<reference evidence="1 2" key="1">
    <citation type="submission" date="2016-12" db="EMBL/GenBank/DDBJ databases">
        <authorList>
            <person name="Song W.-J."/>
            <person name="Kurnit D.M."/>
        </authorList>
    </citation>
    <scope>NUCLEOTIDE SEQUENCE [LARGE SCALE GENOMIC DNA]</scope>
    <source>
        <strain evidence="1 2">175</strain>
    </source>
</reference>
<dbReference type="AlphaFoldDB" id="A0A1Y6DCL7"/>
<dbReference type="STRING" id="1760988.SAMN02949497_0070"/>
<accession>A0A1Y6DCL7</accession>
<evidence type="ECO:0000313" key="2">
    <source>
        <dbReference type="Proteomes" id="UP000192923"/>
    </source>
</evidence>
<dbReference type="RefSeq" id="WP_085216818.1">
    <property type="nucleotide sequence ID" value="NZ_FXAM01000004.1"/>
</dbReference>
<organism evidence="1 2">
    <name type="scientific">Methylomagnum ishizawai</name>
    <dbReference type="NCBI Taxonomy" id="1760988"/>
    <lineage>
        <taxon>Bacteria</taxon>
        <taxon>Pseudomonadati</taxon>
        <taxon>Pseudomonadota</taxon>
        <taxon>Gammaproteobacteria</taxon>
        <taxon>Methylococcales</taxon>
        <taxon>Methylococcaceae</taxon>
        <taxon>Methylomagnum</taxon>
    </lineage>
</organism>
<evidence type="ECO:0000313" key="1">
    <source>
        <dbReference type="EMBL" id="SMF97804.1"/>
    </source>
</evidence>
<keyword evidence="2" id="KW-1185">Reference proteome</keyword>
<dbReference type="OrthoDB" id="8548296at2"/>